<keyword evidence="2" id="KW-0472">Membrane</keyword>
<keyword evidence="2" id="KW-0812">Transmembrane</keyword>
<comment type="caution">
    <text evidence="3">The sequence shown here is derived from an EMBL/GenBank/DDBJ whole genome shotgun (WGS) entry which is preliminary data.</text>
</comment>
<protein>
    <recommendedName>
        <fullName evidence="5">DUF3105 domain-containing protein</fullName>
    </recommendedName>
</protein>
<evidence type="ECO:0008006" key="5">
    <source>
        <dbReference type="Google" id="ProtNLM"/>
    </source>
</evidence>
<accession>A0ABP4F4R1</accession>
<feature type="region of interest" description="Disordered" evidence="1">
    <location>
        <begin position="188"/>
        <end position="209"/>
    </location>
</feature>
<dbReference type="Pfam" id="PF11303">
    <property type="entry name" value="DUF3105"/>
    <property type="match status" value="1"/>
</dbReference>
<sequence>MSDLPTHPRPAYPPPPPPPAPRRRALPLVLALVAAVLLVGAAVAVPLALRSAGEPAAGPVNLDDVRVYDDLEVTHTPGDVDYPQSPPVGGPHAPVWLDCGVYDEPVRDENAVHDLEHGSVWITYDPDAGVDVAALEEALPQNGLLSPYDGLDAPVVVTVWGRQLELDGADDPRLELFIDTLGGGETAPEPFASCAGGIQDPDGEPGANV</sequence>
<keyword evidence="2" id="KW-1133">Transmembrane helix</keyword>
<organism evidence="3 4">
    <name type="scientific">Nocardioides aquiterrae</name>
    <dbReference type="NCBI Taxonomy" id="203799"/>
    <lineage>
        <taxon>Bacteria</taxon>
        <taxon>Bacillati</taxon>
        <taxon>Actinomycetota</taxon>
        <taxon>Actinomycetes</taxon>
        <taxon>Propionibacteriales</taxon>
        <taxon>Nocardioidaceae</taxon>
        <taxon>Nocardioides</taxon>
    </lineage>
</organism>
<proteinExistence type="predicted"/>
<name>A0ABP4F4R1_9ACTN</name>
<evidence type="ECO:0000256" key="2">
    <source>
        <dbReference type="SAM" id="Phobius"/>
    </source>
</evidence>
<evidence type="ECO:0000313" key="4">
    <source>
        <dbReference type="Proteomes" id="UP001499979"/>
    </source>
</evidence>
<gene>
    <name evidence="3" type="ORF">GCM10009606_37170</name>
</gene>
<evidence type="ECO:0000313" key="3">
    <source>
        <dbReference type="EMBL" id="GAA1155561.1"/>
    </source>
</evidence>
<feature type="transmembrane region" description="Helical" evidence="2">
    <location>
        <begin position="25"/>
        <end position="49"/>
    </location>
</feature>
<dbReference type="RefSeq" id="WP_343909121.1">
    <property type="nucleotide sequence ID" value="NZ_BAAAJE010000021.1"/>
</dbReference>
<dbReference type="EMBL" id="BAAAJE010000021">
    <property type="protein sequence ID" value="GAA1155561.1"/>
    <property type="molecule type" value="Genomic_DNA"/>
</dbReference>
<dbReference type="InterPro" id="IPR021454">
    <property type="entry name" value="DUF3105"/>
</dbReference>
<reference evidence="4" key="1">
    <citation type="journal article" date="2019" name="Int. J. Syst. Evol. Microbiol.">
        <title>The Global Catalogue of Microorganisms (GCM) 10K type strain sequencing project: providing services to taxonomists for standard genome sequencing and annotation.</title>
        <authorList>
            <consortium name="The Broad Institute Genomics Platform"/>
            <consortium name="The Broad Institute Genome Sequencing Center for Infectious Disease"/>
            <person name="Wu L."/>
            <person name="Ma J."/>
        </authorList>
    </citation>
    <scope>NUCLEOTIDE SEQUENCE [LARGE SCALE GENOMIC DNA]</scope>
    <source>
        <strain evidence="4">JCM 11813</strain>
    </source>
</reference>
<dbReference type="Proteomes" id="UP001499979">
    <property type="component" value="Unassembled WGS sequence"/>
</dbReference>
<evidence type="ECO:0000256" key="1">
    <source>
        <dbReference type="SAM" id="MobiDB-lite"/>
    </source>
</evidence>
<keyword evidence="4" id="KW-1185">Reference proteome</keyword>